<evidence type="ECO:0000256" key="1">
    <source>
        <dbReference type="SAM" id="MobiDB-lite"/>
    </source>
</evidence>
<feature type="compositionally biased region" description="Basic and acidic residues" evidence="1">
    <location>
        <begin position="11"/>
        <end position="23"/>
    </location>
</feature>
<gene>
    <name evidence="3" type="ORF">HAKA00212_LOCUS3794</name>
</gene>
<dbReference type="EMBL" id="HBIU01009294">
    <property type="protein sequence ID" value="CAE0625126.1"/>
    <property type="molecule type" value="Transcribed_RNA"/>
</dbReference>
<evidence type="ECO:0000256" key="2">
    <source>
        <dbReference type="SAM" id="Phobius"/>
    </source>
</evidence>
<feature type="transmembrane region" description="Helical" evidence="2">
    <location>
        <begin position="48"/>
        <end position="72"/>
    </location>
</feature>
<proteinExistence type="predicted"/>
<feature type="compositionally biased region" description="Polar residues" evidence="1">
    <location>
        <begin position="1"/>
        <end position="10"/>
    </location>
</feature>
<reference evidence="3" key="1">
    <citation type="submission" date="2021-01" db="EMBL/GenBank/DDBJ databases">
        <authorList>
            <person name="Corre E."/>
            <person name="Pelletier E."/>
            <person name="Niang G."/>
            <person name="Scheremetjew M."/>
            <person name="Finn R."/>
            <person name="Kale V."/>
            <person name="Holt S."/>
            <person name="Cochrane G."/>
            <person name="Meng A."/>
            <person name="Brown T."/>
            <person name="Cohen L."/>
        </authorList>
    </citation>
    <scope>NUCLEOTIDE SEQUENCE</scope>
    <source>
        <strain evidence="3">CCMP3107</strain>
    </source>
</reference>
<feature type="transmembrane region" description="Helical" evidence="2">
    <location>
        <begin position="317"/>
        <end position="339"/>
    </location>
</feature>
<evidence type="ECO:0000313" key="3">
    <source>
        <dbReference type="EMBL" id="CAE0625126.1"/>
    </source>
</evidence>
<feature type="transmembrane region" description="Helical" evidence="2">
    <location>
        <begin position="216"/>
        <end position="235"/>
    </location>
</feature>
<accession>A0A6V1KAY5</accession>
<sequence>MLSLFSQGNERPSRLKSPSEDQGPHGPPLFESPRTSHRRFDNRTLRSYLKLGGVYWLQLILVVLIIATITALTIYKWNTAHVFDECEYGVRIGWYLVGSDFAFIFEGFLVYIAHKFSEIKPQASVNALGVSNITCLVMGTLGAVFTHRAYNCVAEQNLLGLWCWALIVSIAYFLCFFYSLYHTIRIHVPMMDPDNEGVWLLVYLRCLCWSVPFRKALVLLPFLVLMIVNGAAIIMTRDADCEAPLKLLLYISLSVFFVLFCLGIWMLFHIRYRSRVVLYTILGCSLFGFACAILSTVWTKDALECASDEPNAALYDFAVVIKVVLYIASGILFVLATCCKLESCLQIIQQEDFFQVESRKELSLNGV</sequence>
<feature type="transmembrane region" description="Helical" evidence="2">
    <location>
        <begin position="125"/>
        <end position="147"/>
    </location>
</feature>
<protein>
    <submittedName>
        <fullName evidence="3">Uncharacterized protein</fullName>
    </submittedName>
</protein>
<feature type="transmembrane region" description="Helical" evidence="2">
    <location>
        <begin position="159"/>
        <end position="181"/>
    </location>
</feature>
<organism evidence="3">
    <name type="scientific">Heterosigma akashiwo</name>
    <name type="common">Chromophytic alga</name>
    <name type="synonym">Heterosigma carterae</name>
    <dbReference type="NCBI Taxonomy" id="2829"/>
    <lineage>
        <taxon>Eukaryota</taxon>
        <taxon>Sar</taxon>
        <taxon>Stramenopiles</taxon>
        <taxon>Ochrophyta</taxon>
        <taxon>Raphidophyceae</taxon>
        <taxon>Chattonellales</taxon>
        <taxon>Chattonellaceae</taxon>
        <taxon>Heterosigma</taxon>
    </lineage>
</organism>
<keyword evidence="2" id="KW-0812">Transmembrane</keyword>
<keyword evidence="2" id="KW-1133">Transmembrane helix</keyword>
<feature type="region of interest" description="Disordered" evidence="1">
    <location>
        <begin position="1"/>
        <end position="35"/>
    </location>
</feature>
<name>A0A6V1KAY5_HETAK</name>
<feature type="transmembrane region" description="Helical" evidence="2">
    <location>
        <begin position="247"/>
        <end position="269"/>
    </location>
</feature>
<feature type="transmembrane region" description="Helical" evidence="2">
    <location>
        <begin position="276"/>
        <end position="297"/>
    </location>
</feature>
<dbReference type="AlphaFoldDB" id="A0A6V1KAY5"/>
<keyword evidence="2" id="KW-0472">Membrane</keyword>
<feature type="transmembrane region" description="Helical" evidence="2">
    <location>
        <begin position="92"/>
        <end position="113"/>
    </location>
</feature>